<feature type="compositionally biased region" description="Acidic residues" evidence="2">
    <location>
        <begin position="361"/>
        <end position="373"/>
    </location>
</feature>
<organism evidence="6 7">
    <name type="scientific">Marinoscillum luteum</name>
    <dbReference type="NCBI Taxonomy" id="861051"/>
    <lineage>
        <taxon>Bacteria</taxon>
        <taxon>Pseudomonadati</taxon>
        <taxon>Bacteroidota</taxon>
        <taxon>Cytophagia</taxon>
        <taxon>Cytophagales</taxon>
        <taxon>Reichenbachiellaceae</taxon>
        <taxon>Marinoscillum</taxon>
    </lineage>
</organism>
<keyword evidence="1" id="KW-0175">Coiled coil</keyword>
<evidence type="ECO:0000259" key="4">
    <source>
        <dbReference type="Pfam" id="PF25917"/>
    </source>
</evidence>
<dbReference type="PANTHER" id="PTHR30469:SF33">
    <property type="entry name" value="SLR1207 PROTEIN"/>
    <property type="match status" value="1"/>
</dbReference>
<feature type="transmembrane region" description="Helical" evidence="3">
    <location>
        <begin position="12"/>
        <end position="29"/>
    </location>
</feature>
<dbReference type="RefSeq" id="WP_395416105.1">
    <property type="nucleotide sequence ID" value="NZ_JBIPKE010000011.1"/>
</dbReference>
<dbReference type="Gene3D" id="2.40.30.170">
    <property type="match status" value="1"/>
</dbReference>
<comment type="caution">
    <text evidence="6">The sequence shown here is derived from an EMBL/GenBank/DDBJ whole genome shotgun (WGS) entry which is preliminary data.</text>
</comment>
<dbReference type="Gene3D" id="1.10.287.470">
    <property type="entry name" value="Helix hairpin bin"/>
    <property type="match status" value="1"/>
</dbReference>
<feature type="domain" description="AprE-like beta-barrel" evidence="5">
    <location>
        <begin position="247"/>
        <end position="339"/>
    </location>
</feature>
<evidence type="ECO:0000256" key="3">
    <source>
        <dbReference type="SAM" id="Phobius"/>
    </source>
</evidence>
<keyword evidence="3" id="KW-0812">Transmembrane</keyword>
<dbReference type="InterPro" id="IPR058625">
    <property type="entry name" value="MdtA-like_BSH"/>
</dbReference>
<dbReference type="SUPFAM" id="SSF111369">
    <property type="entry name" value="HlyD-like secretion proteins"/>
    <property type="match status" value="1"/>
</dbReference>
<reference evidence="6 7" key="1">
    <citation type="journal article" date="2013" name="Int. J. Syst. Evol. Microbiol.">
        <title>Marinoscillum luteum sp. nov., isolated from marine sediment.</title>
        <authorList>
            <person name="Cha I.T."/>
            <person name="Park S.J."/>
            <person name="Kim S.J."/>
            <person name="Kim J.G."/>
            <person name="Jung M.Y."/>
            <person name="Shin K.S."/>
            <person name="Kwon K.K."/>
            <person name="Yang S.H."/>
            <person name="Seo Y.S."/>
            <person name="Rhee S.K."/>
        </authorList>
    </citation>
    <scope>NUCLEOTIDE SEQUENCE [LARGE SCALE GENOMIC DNA]</scope>
    <source>
        <strain evidence="6 7">KCTC 23939</strain>
    </source>
</reference>
<gene>
    <name evidence="6" type="ORF">ACHKAR_02960</name>
</gene>
<keyword evidence="3" id="KW-1133">Transmembrane helix</keyword>
<proteinExistence type="predicted"/>
<keyword evidence="3" id="KW-0472">Membrane</keyword>
<dbReference type="EMBL" id="JBIPKE010000011">
    <property type="protein sequence ID" value="MFH6982378.1"/>
    <property type="molecule type" value="Genomic_DNA"/>
</dbReference>
<feature type="region of interest" description="Disordered" evidence="2">
    <location>
        <begin position="354"/>
        <end position="373"/>
    </location>
</feature>
<keyword evidence="7" id="KW-1185">Reference proteome</keyword>
<evidence type="ECO:0000259" key="5">
    <source>
        <dbReference type="Pfam" id="PF26002"/>
    </source>
</evidence>
<accession>A0ABW7N473</accession>
<feature type="domain" description="Multidrug resistance protein MdtA-like barrel-sandwich hybrid" evidence="4">
    <location>
        <begin position="69"/>
        <end position="229"/>
    </location>
</feature>
<dbReference type="Proteomes" id="UP001610063">
    <property type="component" value="Unassembled WGS sequence"/>
</dbReference>
<dbReference type="Gene3D" id="2.40.420.20">
    <property type="match status" value="1"/>
</dbReference>
<name>A0ABW7N473_9BACT</name>
<feature type="coiled-coil region" evidence="1">
    <location>
        <begin position="105"/>
        <end position="149"/>
    </location>
</feature>
<evidence type="ECO:0000256" key="1">
    <source>
        <dbReference type="SAM" id="Coils"/>
    </source>
</evidence>
<protein>
    <submittedName>
        <fullName evidence="6">Efflux RND transporter periplasmic adaptor subunit</fullName>
    </submittedName>
</protein>
<dbReference type="InterPro" id="IPR058982">
    <property type="entry name" value="Beta-barrel_AprE"/>
</dbReference>
<dbReference type="Pfam" id="PF25917">
    <property type="entry name" value="BSH_RND"/>
    <property type="match status" value="1"/>
</dbReference>
<dbReference type="PANTHER" id="PTHR30469">
    <property type="entry name" value="MULTIDRUG RESISTANCE PROTEIN MDTA"/>
    <property type="match status" value="1"/>
</dbReference>
<evidence type="ECO:0000256" key="2">
    <source>
        <dbReference type="SAM" id="MobiDB-lite"/>
    </source>
</evidence>
<dbReference type="Pfam" id="PF26002">
    <property type="entry name" value="Beta-barrel_AprE"/>
    <property type="match status" value="1"/>
</dbReference>
<dbReference type="Gene3D" id="2.40.50.100">
    <property type="match status" value="1"/>
</dbReference>
<evidence type="ECO:0000313" key="7">
    <source>
        <dbReference type="Proteomes" id="UP001610063"/>
    </source>
</evidence>
<sequence>MAKKKKSNNKILYILIGVVVLLIVFAMVGKSQGWVGQKKAIEVEFGKVEKATIVEKVSASGSVQPVVEVKISPEVPGEIIKLSIEEGDSVTKGDFLLKIRPDNFMSVLERTRANLNQQKANLADAKAREARAKANYKRAELEYERQKKLYAEKVISDADFQLSEANYNVALQDLESATQNVEAAKYIVQSSQASVNEALENLRLTEIEAPMSGIVSKLDVEEGETVVGTSQMQGTEMLRIADLSNMEVRVDVNENDIIRISEGDTAIIDVDSYSYMDKTFKGVVTQIANSANTKVSSDAVTEFEVRIKILNSSYQDLIKENGMKYPFRPGMTASVDIITETKRDILTVPLSAVTTRKANSEGEEDAEDTETSLDQELDEVVFTVADGKAVKTIVKTGISDFERIEIVEGLKEGDEVVSGPFLAVSKRLKDGDGIEAKKEEKKEGDSEE</sequence>
<evidence type="ECO:0000313" key="6">
    <source>
        <dbReference type="EMBL" id="MFH6982378.1"/>
    </source>
</evidence>